<name>B4JH70_DROGR</name>
<dbReference type="eggNOG" id="KOG3763">
    <property type="taxonomic scope" value="Eukaryota"/>
</dbReference>
<feature type="domain" description="TAP-C" evidence="10">
    <location>
        <begin position="587"/>
        <end position="641"/>
    </location>
</feature>
<dbReference type="HOGENOM" id="CLU_011280_1_1_1"/>
<evidence type="ECO:0000259" key="9">
    <source>
        <dbReference type="PROSITE" id="PS50177"/>
    </source>
</evidence>
<dbReference type="SUPFAM" id="SSF54928">
    <property type="entry name" value="RNA-binding domain, RBD"/>
    <property type="match status" value="1"/>
</dbReference>
<dbReference type="GO" id="GO:0016973">
    <property type="term" value="P:poly(A)+ mRNA export from nucleus"/>
    <property type="evidence" value="ECO:0007669"/>
    <property type="project" value="TreeGrafter"/>
</dbReference>
<dbReference type="CDD" id="cd14342">
    <property type="entry name" value="UBA_TAP-C"/>
    <property type="match status" value="1"/>
</dbReference>
<evidence type="ECO:0000256" key="4">
    <source>
        <dbReference type="ARBA" id="ARBA00022614"/>
    </source>
</evidence>
<dbReference type="OrthoDB" id="25872at2759"/>
<dbReference type="SUPFAM" id="SSF46934">
    <property type="entry name" value="UBA-like"/>
    <property type="match status" value="1"/>
</dbReference>
<keyword evidence="8" id="KW-0539">Nucleus</keyword>
<dbReference type="STRING" id="7222.B4JH70"/>
<keyword evidence="12" id="KW-1185">Reference proteome</keyword>
<keyword evidence="7" id="KW-0694">RNA-binding</keyword>
<dbReference type="EMBL" id="CH916369">
    <property type="protein sequence ID" value="EDV92761.1"/>
    <property type="molecule type" value="Genomic_DNA"/>
</dbReference>
<dbReference type="InterPro" id="IPR005637">
    <property type="entry name" value="TAP_C_dom"/>
</dbReference>
<sequence length="641" mass="74444">MSKRSGVIAHLYNNNNNNNVGRTATHFCVQKDRDVDVENHQRRKERNKRSVSFKATRFQHKGDVKLRPQDVRRWDEDEDMSSEAKERRCVRRRGSPILRCDKSGKLQTNSFGWYQVKILNCHIYDKDTLMHSLLAALSPLVFEPQYWHMERECAKFYTDDLELAERIQQLGRKVQLPDGFRLMMRVRSGIPQVTIDEEFKLRMKMVMSKRYNLQTKAIDLSRFHADVDLKPIFCPLFRVNVMSTALDIICENIPDVEAINLNNNNLYTMDAFKGAEKRLSHLKVIHMGDNKLTSLAHLFVLRKLPIVELVLRNNPCRSRYKDSQHFVREVRRKFPTLLQLDEEILPPQLNMVPAKASYLCDSAGMEVVRQFLEQYFNIFDSGNRLPLLDAYHEQAMLSISMPSISQAGRLDSFWKFNRNLRRNTTADREFLRMRLLSSGRLACVSTLDEWPRTLHERHTFTVDLTVYNPQMLLVFTVTGLFKEFTGNADSSATTSAQQRPHELRHFVRTFFVVQQNTGFCIRNETVFITSATLEQTSKFMETQQEQPVTEHPSISSINTNSIQSRFQATNPVAVAQLPASTATLCDATKMQMVQAMCGQSQMNLDWSRKCLEETNWDFNHAAFVFDKLFKENKIPPEAFAK</sequence>
<dbReference type="FunFam" id="3.10.450.50:FF:000004">
    <property type="entry name" value="Nuclear RNA export factor 1"/>
    <property type="match status" value="1"/>
</dbReference>
<dbReference type="GO" id="GO:0003723">
    <property type="term" value="F:RNA binding"/>
    <property type="evidence" value="ECO:0007669"/>
    <property type="project" value="UniProtKB-KW"/>
</dbReference>
<dbReference type="InterPro" id="IPR035979">
    <property type="entry name" value="RBD_domain_sf"/>
</dbReference>
<evidence type="ECO:0000313" key="11">
    <source>
        <dbReference type="EMBL" id="EDV92761.1"/>
    </source>
</evidence>
<dbReference type="GO" id="GO:0005737">
    <property type="term" value="C:cytoplasm"/>
    <property type="evidence" value="ECO:0007669"/>
    <property type="project" value="InterPro"/>
</dbReference>
<dbReference type="Gene3D" id="3.10.450.50">
    <property type="match status" value="1"/>
</dbReference>
<evidence type="ECO:0000256" key="2">
    <source>
        <dbReference type="ARBA" id="ARBA00009285"/>
    </source>
</evidence>
<dbReference type="InterPro" id="IPR002075">
    <property type="entry name" value="NTF2_dom"/>
</dbReference>
<dbReference type="InterPro" id="IPR018222">
    <property type="entry name" value="Nuclear_transport_factor_2_euk"/>
</dbReference>
<reference evidence="11 12" key="1">
    <citation type="journal article" date="2007" name="Nature">
        <title>Evolution of genes and genomes on the Drosophila phylogeny.</title>
        <authorList>
            <consortium name="Drosophila 12 Genomes Consortium"/>
            <person name="Clark A.G."/>
            <person name="Eisen M.B."/>
            <person name="Smith D.R."/>
            <person name="Bergman C.M."/>
            <person name="Oliver B."/>
            <person name="Markow T.A."/>
            <person name="Kaufman T.C."/>
            <person name="Kellis M."/>
            <person name="Gelbart W."/>
            <person name="Iyer V.N."/>
            <person name="Pollard D.A."/>
            <person name="Sackton T.B."/>
            <person name="Larracuente A.M."/>
            <person name="Singh N.D."/>
            <person name="Abad J.P."/>
            <person name="Abt D.N."/>
            <person name="Adryan B."/>
            <person name="Aguade M."/>
            <person name="Akashi H."/>
            <person name="Anderson W.W."/>
            <person name="Aquadro C.F."/>
            <person name="Ardell D.H."/>
            <person name="Arguello R."/>
            <person name="Artieri C.G."/>
            <person name="Barbash D.A."/>
            <person name="Barker D."/>
            <person name="Barsanti P."/>
            <person name="Batterham P."/>
            <person name="Batzoglou S."/>
            <person name="Begun D."/>
            <person name="Bhutkar A."/>
            <person name="Blanco E."/>
            <person name="Bosak S.A."/>
            <person name="Bradley R.K."/>
            <person name="Brand A.D."/>
            <person name="Brent M.R."/>
            <person name="Brooks A.N."/>
            <person name="Brown R.H."/>
            <person name="Butlin R.K."/>
            <person name="Caggese C."/>
            <person name="Calvi B.R."/>
            <person name="Bernardo de Carvalho A."/>
            <person name="Caspi A."/>
            <person name="Castrezana S."/>
            <person name="Celniker S.E."/>
            <person name="Chang J.L."/>
            <person name="Chapple C."/>
            <person name="Chatterji S."/>
            <person name="Chinwalla A."/>
            <person name="Civetta A."/>
            <person name="Clifton S.W."/>
            <person name="Comeron J.M."/>
            <person name="Costello J.C."/>
            <person name="Coyne J.A."/>
            <person name="Daub J."/>
            <person name="David R.G."/>
            <person name="Delcher A.L."/>
            <person name="Delehaunty K."/>
            <person name="Do C.B."/>
            <person name="Ebling H."/>
            <person name="Edwards K."/>
            <person name="Eickbush T."/>
            <person name="Evans J.D."/>
            <person name="Filipski A."/>
            <person name="Findeiss S."/>
            <person name="Freyhult E."/>
            <person name="Fulton L."/>
            <person name="Fulton R."/>
            <person name="Garcia A.C."/>
            <person name="Gardiner A."/>
            <person name="Garfield D.A."/>
            <person name="Garvin B.E."/>
            <person name="Gibson G."/>
            <person name="Gilbert D."/>
            <person name="Gnerre S."/>
            <person name="Godfrey J."/>
            <person name="Good R."/>
            <person name="Gotea V."/>
            <person name="Gravely B."/>
            <person name="Greenberg A.J."/>
            <person name="Griffiths-Jones S."/>
            <person name="Gross S."/>
            <person name="Guigo R."/>
            <person name="Gustafson E.A."/>
            <person name="Haerty W."/>
            <person name="Hahn M.W."/>
            <person name="Halligan D.L."/>
            <person name="Halpern A.L."/>
            <person name="Halter G.M."/>
            <person name="Han M.V."/>
            <person name="Heger A."/>
            <person name="Hillier L."/>
            <person name="Hinrichs A.S."/>
            <person name="Holmes I."/>
            <person name="Hoskins R.A."/>
            <person name="Hubisz M.J."/>
            <person name="Hultmark D."/>
            <person name="Huntley M.A."/>
            <person name="Jaffe D.B."/>
            <person name="Jagadeeshan S."/>
            <person name="Jeck W.R."/>
            <person name="Johnson J."/>
            <person name="Jones C.D."/>
            <person name="Jordan W.C."/>
            <person name="Karpen G.H."/>
            <person name="Kataoka E."/>
            <person name="Keightley P.D."/>
            <person name="Kheradpour P."/>
            <person name="Kirkness E.F."/>
            <person name="Koerich L.B."/>
            <person name="Kristiansen K."/>
            <person name="Kudrna D."/>
            <person name="Kulathinal R.J."/>
            <person name="Kumar S."/>
            <person name="Kwok R."/>
            <person name="Lander E."/>
            <person name="Langley C.H."/>
            <person name="Lapoint R."/>
            <person name="Lazzaro B.P."/>
            <person name="Lee S.J."/>
            <person name="Levesque L."/>
            <person name="Li R."/>
            <person name="Lin C.F."/>
            <person name="Lin M.F."/>
            <person name="Lindblad-Toh K."/>
            <person name="Llopart A."/>
            <person name="Long M."/>
            <person name="Low L."/>
            <person name="Lozovsky E."/>
            <person name="Lu J."/>
            <person name="Luo M."/>
            <person name="Machado C.A."/>
            <person name="Makalowski W."/>
            <person name="Marzo M."/>
            <person name="Matsuda M."/>
            <person name="Matzkin L."/>
            <person name="McAllister B."/>
            <person name="McBride C.S."/>
            <person name="McKernan B."/>
            <person name="McKernan K."/>
            <person name="Mendez-Lago M."/>
            <person name="Minx P."/>
            <person name="Mollenhauer M.U."/>
            <person name="Montooth K."/>
            <person name="Mount S.M."/>
            <person name="Mu X."/>
            <person name="Myers E."/>
            <person name="Negre B."/>
            <person name="Newfeld S."/>
            <person name="Nielsen R."/>
            <person name="Noor M.A."/>
            <person name="O'Grady P."/>
            <person name="Pachter L."/>
            <person name="Papaceit M."/>
            <person name="Parisi M.J."/>
            <person name="Parisi M."/>
            <person name="Parts L."/>
            <person name="Pedersen J.S."/>
            <person name="Pesole G."/>
            <person name="Phillippy A.M."/>
            <person name="Ponting C.P."/>
            <person name="Pop M."/>
            <person name="Porcelli D."/>
            <person name="Powell J.R."/>
            <person name="Prohaska S."/>
            <person name="Pruitt K."/>
            <person name="Puig M."/>
            <person name="Quesneville H."/>
            <person name="Ram K.R."/>
            <person name="Rand D."/>
            <person name="Rasmussen M.D."/>
            <person name="Reed L.K."/>
            <person name="Reenan R."/>
            <person name="Reily A."/>
            <person name="Remington K.A."/>
            <person name="Rieger T.T."/>
            <person name="Ritchie M.G."/>
            <person name="Robin C."/>
            <person name="Rogers Y.H."/>
            <person name="Rohde C."/>
            <person name="Rozas J."/>
            <person name="Rubenfield M.J."/>
            <person name="Ruiz A."/>
            <person name="Russo S."/>
            <person name="Salzberg S.L."/>
            <person name="Sanchez-Gracia A."/>
            <person name="Saranga D.J."/>
            <person name="Sato H."/>
            <person name="Schaeffer S.W."/>
            <person name="Schatz M.C."/>
            <person name="Schlenke T."/>
            <person name="Schwartz R."/>
            <person name="Segarra C."/>
            <person name="Singh R.S."/>
            <person name="Sirot L."/>
            <person name="Sirota M."/>
            <person name="Sisneros N.B."/>
            <person name="Smith C.D."/>
            <person name="Smith T.F."/>
            <person name="Spieth J."/>
            <person name="Stage D.E."/>
            <person name="Stark A."/>
            <person name="Stephan W."/>
            <person name="Strausberg R.L."/>
            <person name="Strempel S."/>
            <person name="Sturgill D."/>
            <person name="Sutton G."/>
            <person name="Sutton G.G."/>
            <person name="Tao W."/>
            <person name="Teichmann S."/>
            <person name="Tobari Y.N."/>
            <person name="Tomimura Y."/>
            <person name="Tsolas J.M."/>
            <person name="Valente V.L."/>
            <person name="Venter E."/>
            <person name="Venter J.C."/>
            <person name="Vicario S."/>
            <person name="Vieira F.G."/>
            <person name="Vilella A.J."/>
            <person name="Villasante A."/>
            <person name="Walenz B."/>
            <person name="Wang J."/>
            <person name="Wasserman M."/>
            <person name="Watts T."/>
            <person name="Wilson D."/>
            <person name="Wilson R.K."/>
            <person name="Wing R.A."/>
            <person name="Wolfner M.F."/>
            <person name="Wong A."/>
            <person name="Wong G.K."/>
            <person name="Wu C.I."/>
            <person name="Wu G."/>
            <person name="Yamamoto D."/>
            <person name="Yang H.P."/>
            <person name="Yang S.P."/>
            <person name="Yorke J.A."/>
            <person name="Yoshida K."/>
            <person name="Zdobnov E."/>
            <person name="Zhang P."/>
            <person name="Zhang Y."/>
            <person name="Zimin A.V."/>
            <person name="Baldwin J."/>
            <person name="Abdouelleil A."/>
            <person name="Abdulkadir J."/>
            <person name="Abebe A."/>
            <person name="Abera B."/>
            <person name="Abreu J."/>
            <person name="Acer S.C."/>
            <person name="Aftuck L."/>
            <person name="Alexander A."/>
            <person name="An P."/>
            <person name="Anderson E."/>
            <person name="Anderson S."/>
            <person name="Arachi H."/>
            <person name="Azer M."/>
            <person name="Bachantsang P."/>
            <person name="Barry A."/>
            <person name="Bayul T."/>
            <person name="Berlin A."/>
            <person name="Bessette D."/>
            <person name="Bloom T."/>
            <person name="Blye J."/>
            <person name="Boguslavskiy L."/>
            <person name="Bonnet C."/>
            <person name="Boukhgalter B."/>
            <person name="Bourzgui I."/>
            <person name="Brown A."/>
            <person name="Cahill P."/>
            <person name="Channer S."/>
            <person name="Cheshatsang Y."/>
            <person name="Chuda L."/>
            <person name="Citroen M."/>
            <person name="Collymore A."/>
            <person name="Cooke P."/>
            <person name="Costello M."/>
            <person name="D'Aco K."/>
            <person name="Daza R."/>
            <person name="De Haan G."/>
            <person name="DeGray S."/>
            <person name="DeMaso C."/>
            <person name="Dhargay N."/>
            <person name="Dooley K."/>
            <person name="Dooley E."/>
            <person name="Doricent M."/>
            <person name="Dorje P."/>
            <person name="Dorjee K."/>
            <person name="Dupes A."/>
            <person name="Elong R."/>
            <person name="Falk J."/>
            <person name="Farina A."/>
            <person name="Faro S."/>
            <person name="Ferguson D."/>
            <person name="Fisher S."/>
            <person name="Foley C.D."/>
            <person name="Franke A."/>
            <person name="Friedrich D."/>
            <person name="Gadbois L."/>
            <person name="Gearin G."/>
            <person name="Gearin C.R."/>
            <person name="Giannoukos G."/>
            <person name="Goode T."/>
            <person name="Graham J."/>
            <person name="Grandbois E."/>
            <person name="Grewal S."/>
            <person name="Gyaltsen K."/>
            <person name="Hafez N."/>
            <person name="Hagos B."/>
            <person name="Hall J."/>
            <person name="Henson C."/>
            <person name="Hollinger A."/>
            <person name="Honan T."/>
            <person name="Huard M.D."/>
            <person name="Hughes L."/>
            <person name="Hurhula B."/>
            <person name="Husby M.E."/>
            <person name="Kamat A."/>
            <person name="Kanga B."/>
            <person name="Kashin S."/>
            <person name="Khazanovich D."/>
            <person name="Kisner P."/>
            <person name="Lance K."/>
            <person name="Lara M."/>
            <person name="Lee W."/>
            <person name="Lennon N."/>
            <person name="Letendre F."/>
            <person name="LeVine R."/>
            <person name="Lipovsky A."/>
            <person name="Liu X."/>
            <person name="Liu J."/>
            <person name="Liu S."/>
            <person name="Lokyitsang T."/>
            <person name="Lokyitsang Y."/>
            <person name="Lubonja R."/>
            <person name="Lui A."/>
            <person name="MacDonald P."/>
            <person name="Magnisalis V."/>
            <person name="Maru K."/>
            <person name="Matthews C."/>
            <person name="McCusker W."/>
            <person name="McDonough S."/>
            <person name="Mehta T."/>
            <person name="Meldrim J."/>
            <person name="Meneus L."/>
            <person name="Mihai O."/>
            <person name="Mihalev A."/>
            <person name="Mihova T."/>
            <person name="Mittelman R."/>
            <person name="Mlenga V."/>
            <person name="Montmayeur A."/>
            <person name="Mulrain L."/>
            <person name="Navidi A."/>
            <person name="Naylor J."/>
            <person name="Negash T."/>
            <person name="Nguyen T."/>
            <person name="Nguyen N."/>
            <person name="Nicol R."/>
            <person name="Norbu C."/>
            <person name="Norbu N."/>
            <person name="Novod N."/>
            <person name="O'Neill B."/>
            <person name="Osman S."/>
            <person name="Markiewicz E."/>
            <person name="Oyono O.L."/>
            <person name="Patti C."/>
            <person name="Phunkhang P."/>
            <person name="Pierre F."/>
            <person name="Priest M."/>
            <person name="Raghuraman S."/>
            <person name="Rege F."/>
            <person name="Reyes R."/>
            <person name="Rise C."/>
            <person name="Rogov P."/>
            <person name="Ross K."/>
            <person name="Ryan E."/>
            <person name="Settipalli S."/>
            <person name="Shea T."/>
            <person name="Sherpa N."/>
            <person name="Shi L."/>
            <person name="Shih D."/>
            <person name="Sparrow T."/>
            <person name="Spaulding J."/>
            <person name="Stalker J."/>
            <person name="Stange-Thomann N."/>
            <person name="Stavropoulos S."/>
            <person name="Stone C."/>
            <person name="Strader C."/>
            <person name="Tesfaye S."/>
            <person name="Thomson T."/>
            <person name="Thoulutsang Y."/>
            <person name="Thoulutsang D."/>
            <person name="Topham K."/>
            <person name="Topping I."/>
            <person name="Tsamla T."/>
            <person name="Vassiliev H."/>
            <person name="Vo A."/>
            <person name="Wangchuk T."/>
            <person name="Wangdi T."/>
            <person name="Weiand M."/>
            <person name="Wilkinson J."/>
            <person name="Wilson A."/>
            <person name="Yadav S."/>
            <person name="Young G."/>
            <person name="Yu Q."/>
            <person name="Zembek L."/>
            <person name="Zhong D."/>
            <person name="Zimmer A."/>
            <person name="Zwirko Z."/>
            <person name="Jaffe D.B."/>
            <person name="Alvarez P."/>
            <person name="Brockman W."/>
            <person name="Butler J."/>
            <person name="Chin C."/>
            <person name="Gnerre S."/>
            <person name="Grabherr M."/>
            <person name="Kleber M."/>
            <person name="Mauceli E."/>
            <person name="MacCallum I."/>
        </authorList>
    </citation>
    <scope>NUCLEOTIDE SEQUENCE [LARGE SCALE GENOMIC DNA]</scope>
    <source>
        <strain evidence="12">Tucson 15287-2541.00</strain>
    </source>
</reference>
<evidence type="ECO:0000256" key="6">
    <source>
        <dbReference type="ARBA" id="ARBA00022816"/>
    </source>
</evidence>
<dbReference type="InterPro" id="IPR012677">
    <property type="entry name" value="Nucleotide-bd_a/b_plait_sf"/>
</dbReference>
<dbReference type="CDD" id="cd00780">
    <property type="entry name" value="NTF2"/>
    <property type="match status" value="1"/>
</dbReference>
<dbReference type="Gene3D" id="3.30.70.330">
    <property type="match status" value="1"/>
</dbReference>
<comment type="subcellular location">
    <subcellularLocation>
        <location evidence="1">Nucleus</location>
    </subcellularLocation>
</comment>
<dbReference type="InterPro" id="IPR009060">
    <property type="entry name" value="UBA-like_sf"/>
</dbReference>
<evidence type="ECO:0000256" key="7">
    <source>
        <dbReference type="ARBA" id="ARBA00022884"/>
    </source>
</evidence>
<dbReference type="Pfam" id="PF09162">
    <property type="entry name" value="Tap-RNA_bind"/>
    <property type="match status" value="1"/>
</dbReference>
<dbReference type="Pfam" id="PF03943">
    <property type="entry name" value="TAP_C"/>
    <property type="match status" value="1"/>
</dbReference>
<evidence type="ECO:0000256" key="3">
    <source>
        <dbReference type="ARBA" id="ARBA00022448"/>
    </source>
</evidence>
<dbReference type="GO" id="GO:0005654">
    <property type="term" value="C:nucleoplasm"/>
    <property type="evidence" value="ECO:0007669"/>
    <property type="project" value="UniProtKB-ARBA"/>
</dbReference>
<dbReference type="AlphaFoldDB" id="B4JH70"/>
<keyword evidence="4" id="KW-0433">Leucine-rich repeat</keyword>
<dbReference type="Proteomes" id="UP000001070">
    <property type="component" value="Unassembled WGS sequence"/>
</dbReference>
<dbReference type="PANTHER" id="PTHR10662">
    <property type="entry name" value="NUCLEAR RNA EXPORT FACTOR"/>
    <property type="match status" value="1"/>
</dbReference>
<dbReference type="InterPro" id="IPR032675">
    <property type="entry name" value="LRR_dom_sf"/>
</dbReference>
<evidence type="ECO:0000313" key="12">
    <source>
        <dbReference type="Proteomes" id="UP000001070"/>
    </source>
</evidence>
<evidence type="ECO:0000256" key="5">
    <source>
        <dbReference type="ARBA" id="ARBA00022737"/>
    </source>
</evidence>
<dbReference type="InterPro" id="IPR032710">
    <property type="entry name" value="NTF2-like_dom_sf"/>
</dbReference>
<protein>
    <submittedName>
        <fullName evidence="11">GH18649</fullName>
    </submittedName>
</protein>
<keyword evidence="6" id="KW-0509">mRNA transport</keyword>
<dbReference type="FunFam" id="1.10.8.10:FF:000018">
    <property type="entry name" value="Nuclear RNA export factor 1"/>
    <property type="match status" value="1"/>
</dbReference>
<keyword evidence="5" id="KW-0677">Repeat</keyword>
<dbReference type="KEGG" id="dgr:6563742"/>
<dbReference type="InterPro" id="IPR030217">
    <property type="entry name" value="NXF_fam"/>
</dbReference>
<dbReference type="PhylomeDB" id="B4JH70"/>
<dbReference type="InParanoid" id="B4JH70"/>
<dbReference type="Gene3D" id="1.10.8.10">
    <property type="entry name" value="DNA helicase RuvA subunit, C-terminal domain"/>
    <property type="match status" value="1"/>
</dbReference>
<dbReference type="SUPFAM" id="SSF52058">
    <property type="entry name" value="L domain-like"/>
    <property type="match status" value="1"/>
</dbReference>
<gene>
    <name evidence="11" type="primary">Dgri\GH18649</name>
    <name evidence="11" type="ORF">Dgri_GH18649</name>
</gene>
<organism evidence="12">
    <name type="scientific">Drosophila grimshawi</name>
    <name type="common">Hawaiian fruit fly</name>
    <name type="synonym">Idiomyia grimshawi</name>
    <dbReference type="NCBI Taxonomy" id="7222"/>
    <lineage>
        <taxon>Eukaryota</taxon>
        <taxon>Metazoa</taxon>
        <taxon>Ecdysozoa</taxon>
        <taxon>Arthropoda</taxon>
        <taxon>Hexapoda</taxon>
        <taxon>Insecta</taxon>
        <taxon>Pterygota</taxon>
        <taxon>Neoptera</taxon>
        <taxon>Endopterygota</taxon>
        <taxon>Diptera</taxon>
        <taxon>Brachycera</taxon>
        <taxon>Muscomorpha</taxon>
        <taxon>Ephydroidea</taxon>
        <taxon>Drosophilidae</taxon>
        <taxon>Drosophila</taxon>
        <taxon>Hawaiian Drosophila</taxon>
    </lineage>
</organism>
<accession>B4JH70</accession>
<proteinExistence type="inferred from homology"/>
<keyword evidence="3" id="KW-0813">Transport</keyword>
<evidence type="ECO:0000256" key="8">
    <source>
        <dbReference type="ARBA" id="ARBA00023242"/>
    </source>
</evidence>
<dbReference type="InterPro" id="IPR057125">
    <property type="entry name" value="NXF1/2/3/5-like_LRR"/>
</dbReference>
<dbReference type="Gene3D" id="3.80.10.10">
    <property type="entry name" value="Ribonuclease Inhibitor"/>
    <property type="match status" value="1"/>
</dbReference>
<dbReference type="GO" id="GO:0005635">
    <property type="term" value="C:nuclear envelope"/>
    <property type="evidence" value="ECO:0007669"/>
    <property type="project" value="UniProtKB-ARBA"/>
</dbReference>
<dbReference type="SUPFAM" id="SSF54427">
    <property type="entry name" value="NTF2-like"/>
    <property type="match status" value="1"/>
</dbReference>
<dbReference type="FunFam" id="3.80.10.10:FF:000384">
    <property type="entry name" value="Nuclear RNA export factor 1"/>
    <property type="match status" value="1"/>
</dbReference>
<dbReference type="PANTHER" id="PTHR10662:SF22">
    <property type="entry name" value="NUCLEAR RNA EXPORT FACTOR 1"/>
    <property type="match status" value="1"/>
</dbReference>
<comment type="similarity">
    <text evidence="2">Belongs to the NXF family.</text>
</comment>
<dbReference type="PROSITE" id="PS51281">
    <property type="entry name" value="TAP_C"/>
    <property type="match status" value="1"/>
</dbReference>
<feature type="domain" description="NTF2" evidence="9">
    <location>
        <begin position="367"/>
        <end position="528"/>
    </location>
</feature>
<dbReference type="Pfam" id="PF24048">
    <property type="entry name" value="LRR_NXF1-5"/>
    <property type="match status" value="1"/>
</dbReference>
<dbReference type="InterPro" id="IPR015245">
    <property type="entry name" value="Tap_RNA-bd"/>
</dbReference>
<dbReference type="SMR" id="B4JH70"/>
<evidence type="ECO:0000259" key="10">
    <source>
        <dbReference type="PROSITE" id="PS51281"/>
    </source>
</evidence>
<dbReference type="Pfam" id="PF22602">
    <property type="entry name" value="NXF_NTF2"/>
    <property type="match status" value="1"/>
</dbReference>
<dbReference type="OMA" id="KLEWAPW"/>
<dbReference type="SMART" id="SM00804">
    <property type="entry name" value="TAP_C"/>
    <property type="match status" value="1"/>
</dbReference>
<evidence type="ECO:0000256" key="1">
    <source>
        <dbReference type="ARBA" id="ARBA00004123"/>
    </source>
</evidence>
<dbReference type="PROSITE" id="PS50177">
    <property type="entry name" value="NTF2_DOMAIN"/>
    <property type="match status" value="1"/>
</dbReference>